<evidence type="ECO:0000313" key="4">
    <source>
        <dbReference type="EMBL" id="ONG53368.1"/>
    </source>
</evidence>
<dbReference type="PANTHER" id="PTHR13696">
    <property type="entry name" value="P-LOOP CONTAINING NUCLEOSIDE TRIPHOSPHATE HYDROLASE"/>
    <property type="match status" value="1"/>
</dbReference>
<dbReference type="InterPro" id="IPR027417">
    <property type="entry name" value="P-loop_NTPase"/>
</dbReference>
<evidence type="ECO:0000256" key="2">
    <source>
        <dbReference type="ARBA" id="ARBA00074747"/>
    </source>
</evidence>
<dbReference type="CDD" id="cd02042">
    <property type="entry name" value="ParAB_family"/>
    <property type="match status" value="1"/>
</dbReference>
<dbReference type="InterPro" id="IPR025669">
    <property type="entry name" value="AAA_dom"/>
</dbReference>
<name>A0A1V2H441_9PROT</name>
<evidence type="ECO:0000256" key="1">
    <source>
        <dbReference type="ARBA" id="ARBA00057242"/>
    </source>
</evidence>
<dbReference type="PANTHER" id="PTHR13696:SF52">
    <property type="entry name" value="PARA FAMILY PROTEIN CT_582"/>
    <property type="match status" value="1"/>
</dbReference>
<accession>A0A1V2H441</accession>
<dbReference type="InterPro" id="IPR050678">
    <property type="entry name" value="DNA_Partitioning_ATPase"/>
</dbReference>
<dbReference type="FunFam" id="3.40.50.300:FF:000285">
    <property type="entry name" value="Sporulation initiation inhibitor Soj"/>
    <property type="match status" value="1"/>
</dbReference>
<comment type="function">
    <text evidence="1">Involved in chromosome partition. Localize to both poles of the predivisional cell following completion of DNA replication.</text>
</comment>
<reference evidence="4 5" key="1">
    <citation type="submission" date="2016-10" db="EMBL/GenBank/DDBJ databases">
        <title>Draft Genome sequence of Roseomonas sp. strain M3.</title>
        <authorList>
            <person name="Subhash Y."/>
            <person name="Lee S."/>
        </authorList>
    </citation>
    <scope>NUCLEOTIDE SEQUENCE [LARGE SCALE GENOMIC DNA]</scope>
    <source>
        <strain evidence="4 5">M3</strain>
    </source>
</reference>
<dbReference type="OrthoDB" id="9815116at2"/>
<dbReference type="AlphaFoldDB" id="A0A1V2H441"/>
<feature type="domain" description="AAA" evidence="3">
    <location>
        <begin position="11"/>
        <end position="187"/>
    </location>
</feature>
<keyword evidence="5" id="KW-1185">Reference proteome</keyword>
<dbReference type="Proteomes" id="UP000188879">
    <property type="component" value="Unassembled WGS sequence"/>
</dbReference>
<dbReference type="SUPFAM" id="SSF52540">
    <property type="entry name" value="P-loop containing nucleoside triphosphate hydrolases"/>
    <property type="match status" value="1"/>
</dbReference>
<organism evidence="4 5">
    <name type="scientific">Teichococcus deserti</name>
    <dbReference type="NCBI Taxonomy" id="1817963"/>
    <lineage>
        <taxon>Bacteria</taxon>
        <taxon>Pseudomonadati</taxon>
        <taxon>Pseudomonadota</taxon>
        <taxon>Alphaproteobacteria</taxon>
        <taxon>Acetobacterales</taxon>
        <taxon>Roseomonadaceae</taxon>
        <taxon>Roseomonas</taxon>
    </lineage>
</organism>
<evidence type="ECO:0000313" key="5">
    <source>
        <dbReference type="Proteomes" id="UP000188879"/>
    </source>
</evidence>
<sequence length="271" mass="29296">MPAPKPPANLRRIALANQKGGVGKTTTAINLATALATKKRVLVIDLDPQGNASTGLGLPRNERGAGSYALLVGQKPLAELMRPTKVPGLFVLPADNDLAGAEIELVGMDQREHRLRLALEAASETLADFDFILIDCPPSLGLLTLNALVAVESVLIPLQAEFFALEGVSQITRTIDRVRRVLNPALTLDGIVLTMFDRRNNLSELVAADVRAFFRDKVFETVIPRNVRVSEAPSHGLPVLLYDPRSTGALSYVKLAAELLRRERVRGSKAA</sequence>
<comment type="caution">
    <text evidence="4">The sequence shown here is derived from an EMBL/GenBank/DDBJ whole genome shotgun (WGS) entry which is preliminary data.</text>
</comment>
<dbReference type="EMBL" id="MLCO01000102">
    <property type="protein sequence ID" value="ONG53368.1"/>
    <property type="molecule type" value="Genomic_DNA"/>
</dbReference>
<protein>
    <recommendedName>
        <fullName evidence="2">Chromosome partitioning protein ParA</fullName>
    </recommendedName>
</protein>
<proteinExistence type="predicted"/>
<dbReference type="Gene3D" id="3.40.50.300">
    <property type="entry name" value="P-loop containing nucleotide triphosphate hydrolases"/>
    <property type="match status" value="1"/>
</dbReference>
<dbReference type="RefSeq" id="WP_076957631.1">
    <property type="nucleotide sequence ID" value="NZ_MLCO01000102.1"/>
</dbReference>
<evidence type="ECO:0000259" key="3">
    <source>
        <dbReference type="Pfam" id="PF13614"/>
    </source>
</evidence>
<gene>
    <name evidence="4" type="ORF">BKE38_12200</name>
</gene>
<dbReference type="Pfam" id="PF13614">
    <property type="entry name" value="AAA_31"/>
    <property type="match status" value="1"/>
</dbReference>